<name>A0A0S8GCI9_UNCT6</name>
<accession>A0A0S8GCI9</accession>
<comment type="caution">
    <text evidence="2">The sequence shown here is derived from an EMBL/GenBank/DDBJ whole genome shotgun (WGS) entry which is preliminary data.</text>
</comment>
<organism evidence="2 3">
    <name type="scientific">candidate division TA06 bacterium SM23_40</name>
    <dbReference type="NCBI Taxonomy" id="1703774"/>
    <lineage>
        <taxon>Bacteria</taxon>
        <taxon>Bacteria division TA06</taxon>
    </lineage>
</organism>
<evidence type="ECO:0000256" key="1">
    <source>
        <dbReference type="SAM" id="MobiDB-lite"/>
    </source>
</evidence>
<feature type="compositionally biased region" description="Low complexity" evidence="1">
    <location>
        <begin position="76"/>
        <end position="91"/>
    </location>
</feature>
<evidence type="ECO:0000313" key="2">
    <source>
        <dbReference type="EMBL" id="KPK70824.1"/>
    </source>
</evidence>
<feature type="compositionally biased region" description="Basic residues" evidence="1">
    <location>
        <begin position="64"/>
        <end position="75"/>
    </location>
</feature>
<sequence length="116" mass="12992">MPPRASTARPFPSPRTEICTPRHGSRHRQRRLLGRSDRRGGLRSGRYDMLDRSRSRRTSDSAFPRHRSHRTRCTSRARPNGGRDGSSGSSGAPPPRIPEDRARCQDGTQSTLSCGR</sequence>
<dbReference type="AlphaFoldDB" id="A0A0S8GCI9"/>
<reference evidence="2 3" key="1">
    <citation type="journal article" date="2015" name="Microbiome">
        <title>Genomic resolution of linkages in carbon, nitrogen, and sulfur cycling among widespread estuary sediment bacteria.</title>
        <authorList>
            <person name="Baker B.J."/>
            <person name="Lazar C.S."/>
            <person name="Teske A.P."/>
            <person name="Dick G.J."/>
        </authorList>
    </citation>
    <scope>NUCLEOTIDE SEQUENCE [LARGE SCALE GENOMIC DNA]</scope>
    <source>
        <strain evidence="2">SM23_40</strain>
    </source>
</reference>
<evidence type="ECO:0000313" key="3">
    <source>
        <dbReference type="Proteomes" id="UP000051717"/>
    </source>
</evidence>
<protein>
    <submittedName>
        <fullName evidence="2">Uncharacterized protein</fullName>
    </submittedName>
</protein>
<dbReference type="EMBL" id="LJUI01000009">
    <property type="protein sequence ID" value="KPK70824.1"/>
    <property type="molecule type" value="Genomic_DNA"/>
</dbReference>
<feature type="compositionally biased region" description="Basic residues" evidence="1">
    <location>
        <begin position="23"/>
        <end position="33"/>
    </location>
</feature>
<feature type="region of interest" description="Disordered" evidence="1">
    <location>
        <begin position="1"/>
        <end position="116"/>
    </location>
</feature>
<feature type="compositionally biased region" description="Basic and acidic residues" evidence="1">
    <location>
        <begin position="34"/>
        <end position="59"/>
    </location>
</feature>
<feature type="compositionally biased region" description="Polar residues" evidence="1">
    <location>
        <begin position="106"/>
        <end position="116"/>
    </location>
</feature>
<dbReference type="Proteomes" id="UP000051717">
    <property type="component" value="Unassembled WGS sequence"/>
</dbReference>
<proteinExistence type="predicted"/>
<gene>
    <name evidence="2" type="ORF">AMJ82_02250</name>
</gene>